<proteinExistence type="predicted"/>
<keyword evidence="1" id="KW-0812">Transmembrane</keyword>
<evidence type="ECO:0000313" key="1">
    <source>
        <dbReference type="EMBL" id="EWS75411.1"/>
    </source>
</evidence>
<gene>
    <name evidence="1" type="ORF">TTHERM_000104959</name>
</gene>
<dbReference type="InParanoid" id="W7XJC7"/>
<dbReference type="Proteomes" id="UP000009168">
    <property type="component" value="Unassembled WGS sequence"/>
</dbReference>
<dbReference type="AlphaFoldDB" id="W7XJC7"/>
<accession>W7XJC7</accession>
<dbReference type="KEGG" id="tet:TTHERM_000104959"/>
<protein>
    <submittedName>
        <fullName evidence="1">Transmembrane protein, putative</fullName>
    </submittedName>
</protein>
<keyword evidence="1" id="KW-0472">Membrane</keyword>
<keyword evidence="2" id="KW-1185">Reference proteome</keyword>
<reference evidence="2" key="1">
    <citation type="journal article" date="2006" name="PLoS Biol.">
        <title>Macronuclear genome sequence of the ciliate Tetrahymena thermophila, a model eukaryote.</title>
        <authorList>
            <person name="Eisen J.A."/>
            <person name="Coyne R.S."/>
            <person name="Wu M."/>
            <person name="Wu D."/>
            <person name="Thiagarajan M."/>
            <person name="Wortman J.R."/>
            <person name="Badger J.H."/>
            <person name="Ren Q."/>
            <person name="Amedeo P."/>
            <person name="Jones K.M."/>
            <person name="Tallon L.J."/>
            <person name="Delcher A.L."/>
            <person name="Salzberg S.L."/>
            <person name="Silva J.C."/>
            <person name="Haas B.J."/>
            <person name="Majoros W.H."/>
            <person name="Farzad M."/>
            <person name="Carlton J.M."/>
            <person name="Smith R.K. Jr."/>
            <person name="Garg J."/>
            <person name="Pearlman R.E."/>
            <person name="Karrer K.M."/>
            <person name="Sun L."/>
            <person name="Manning G."/>
            <person name="Elde N.C."/>
            <person name="Turkewitz A.P."/>
            <person name="Asai D.J."/>
            <person name="Wilkes D.E."/>
            <person name="Wang Y."/>
            <person name="Cai H."/>
            <person name="Collins K."/>
            <person name="Stewart B.A."/>
            <person name="Lee S.R."/>
            <person name="Wilamowska K."/>
            <person name="Weinberg Z."/>
            <person name="Ruzzo W.L."/>
            <person name="Wloga D."/>
            <person name="Gaertig J."/>
            <person name="Frankel J."/>
            <person name="Tsao C.-C."/>
            <person name="Gorovsky M.A."/>
            <person name="Keeling P.J."/>
            <person name="Waller R.F."/>
            <person name="Patron N.J."/>
            <person name="Cherry J.M."/>
            <person name="Stover N.A."/>
            <person name="Krieger C.J."/>
            <person name="del Toro C."/>
            <person name="Ryder H.F."/>
            <person name="Williamson S.C."/>
            <person name="Barbeau R.A."/>
            <person name="Hamilton E.P."/>
            <person name="Orias E."/>
        </authorList>
    </citation>
    <scope>NUCLEOTIDE SEQUENCE [LARGE SCALE GENOMIC DNA]</scope>
    <source>
        <strain evidence="2">SB210</strain>
    </source>
</reference>
<organism evidence="1 2">
    <name type="scientific">Tetrahymena thermophila (strain SB210)</name>
    <dbReference type="NCBI Taxonomy" id="312017"/>
    <lineage>
        <taxon>Eukaryota</taxon>
        <taxon>Sar</taxon>
        <taxon>Alveolata</taxon>
        <taxon>Ciliophora</taxon>
        <taxon>Intramacronucleata</taxon>
        <taxon>Oligohymenophorea</taxon>
        <taxon>Hymenostomatida</taxon>
        <taxon>Tetrahymenina</taxon>
        <taxon>Tetrahymenidae</taxon>
        <taxon>Tetrahymena</taxon>
    </lineage>
</organism>
<dbReference type="GeneID" id="24437301"/>
<name>W7XJC7_TETTS</name>
<evidence type="ECO:0000313" key="2">
    <source>
        <dbReference type="Proteomes" id="UP000009168"/>
    </source>
</evidence>
<sequence>MNEQINKLINNQSLLMQKQFKTTIKDRSEIETFIVNEEKKKKENAKRNKFFQYKTSVNINIQIRSLIICRQIFYILNDFVIQIKLVQLIIYFDLVKFYNNYVKSDDYNIIKAICMFVYPTFQNQQRNQLQFFDYLFFINQLTNQFSCKFQNLLIFQFKQLFDQQIFNSKIFYIIRIQFFVGNLKGIKCFLFLFFFSTLL</sequence>
<dbReference type="EMBL" id="GG662767">
    <property type="protein sequence ID" value="EWS75411.1"/>
    <property type="molecule type" value="Genomic_DNA"/>
</dbReference>
<dbReference type="RefSeq" id="XP_012652085.1">
    <property type="nucleotide sequence ID" value="XM_012796631.1"/>
</dbReference>